<evidence type="ECO:0000256" key="1">
    <source>
        <dbReference type="SAM" id="MobiDB-lite"/>
    </source>
</evidence>
<organism evidence="2 3">
    <name type="scientific">Actinoallomurus spadix</name>
    <dbReference type="NCBI Taxonomy" id="79912"/>
    <lineage>
        <taxon>Bacteria</taxon>
        <taxon>Bacillati</taxon>
        <taxon>Actinomycetota</taxon>
        <taxon>Actinomycetes</taxon>
        <taxon>Streptosporangiales</taxon>
        <taxon>Thermomonosporaceae</taxon>
        <taxon>Actinoallomurus</taxon>
    </lineage>
</organism>
<dbReference type="Proteomes" id="UP001501822">
    <property type="component" value="Unassembled WGS sequence"/>
</dbReference>
<comment type="caution">
    <text evidence="2">The sequence shown here is derived from an EMBL/GenBank/DDBJ whole genome shotgun (WGS) entry which is preliminary data.</text>
</comment>
<dbReference type="EMBL" id="BAAABM010000007">
    <property type="protein sequence ID" value="GAA0324736.1"/>
    <property type="molecule type" value="Genomic_DNA"/>
</dbReference>
<reference evidence="2 3" key="1">
    <citation type="journal article" date="2019" name="Int. J. Syst. Evol. Microbiol.">
        <title>The Global Catalogue of Microorganisms (GCM) 10K type strain sequencing project: providing services to taxonomists for standard genome sequencing and annotation.</title>
        <authorList>
            <consortium name="The Broad Institute Genomics Platform"/>
            <consortium name="The Broad Institute Genome Sequencing Center for Infectious Disease"/>
            <person name="Wu L."/>
            <person name="Ma J."/>
        </authorList>
    </citation>
    <scope>NUCLEOTIDE SEQUENCE [LARGE SCALE GENOMIC DNA]</scope>
    <source>
        <strain evidence="2 3">JCM 3146</strain>
    </source>
</reference>
<protein>
    <submittedName>
        <fullName evidence="2">Uncharacterized protein</fullName>
    </submittedName>
</protein>
<evidence type="ECO:0000313" key="2">
    <source>
        <dbReference type="EMBL" id="GAA0324736.1"/>
    </source>
</evidence>
<keyword evidence="3" id="KW-1185">Reference proteome</keyword>
<gene>
    <name evidence="2" type="ORF">GCM10010151_13290</name>
</gene>
<evidence type="ECO:0000313" key="3">
    <source>
        <dbReference type="Proteomes" id="UP001501822"/>
    </source>
</evidence>
<dbReference type="RefSeq" id="WP_252799959.1">
    <property type="nucleotide sequence ID" value="NZ_BAAABM010000007.1"/>
</dbReference>
<proteinExistence type="predicted"/>
<accession>A0ABN0W499</accession>
<feature type="region of interest" description="Disordered" evidence="1">
    <location>
        <begin position="24"/>
        <end position="55"/>
    </location>
</feature>
<sequence>MIGNPDDERLVELADDDDLVVLPDQTRDESELGWGGYPSYDDDDARLLEERPPHW</sequence>
<name>A0ABN0W499_9ACTN</name>
<feature type="compositionally biased region" description="Basic and acidic residues" evidence="1">
    <location>
        <begin position="45"/>
        <end position="55"/>
    </location>
</feature>